<dbReference type="Gene3D" id="1.20.58.520">
    <property type="entry name" value="Amidohydrolase"/>
    <property type="match status" value="1"/>
</dbReference>
<evidence type="ECO:0000259" key="1">
    <source>
        <dbReference type="Pfam" id="PF01979"/>
    </source>
</evidence>
<dbReference type="InterPro" id="IPR006680">
    <property type="entry name" value="Amidohydro-rel"/>
</dbReference>
<dbReference type="Gene3D" id="3.40.50.10910">
    <property type="entry name" value="Amidohydrolase"/>
    <property type="match status" value="1"/>
</dbReference>
<dbReference type="Proteomes" id="UP001501295">
    <property type="component" value="Unassembled WGS sequence"/>
</dbReference>
<reference evidence="3" key="1">
    <citation type="journal article" date="2019" name="Int. J. Syst. Evol. Microbiol.">
        <title>The Global Catalogue of Microorganisms (GCM) 10K type strain sequencing project: providing services to taxonomists for standard genome sequencing and annotation.</title>
        <authorList>
            <consortium name="The Broad Institute Genomics Platform"/>
            <consortium name="The Broad Institute Genome Sequencing Center for Infectious Disease"/>
            <person name="Wu L."/>
            <person name="Ma J."/>
        </authorList>
    </citation>
    <scope>NUCLEOTIDE SEQUENCE [LARGE SCALE GENOMIC DNA]</scope>
    <source>
        <strain evidence="3">JCM 18956</strain>
    </source>
</reference>
<dbReference type="PANTHER" id="PTHR43135">
    <property type="entry name" value="ALPHA-D-RIBOSE 1-METHYLPHOSPHONATE 5-TRIPHOSPHATE DIPHOSPHATASE"/>
    <property type="match status" value="1"/>
</dbReference>
<dbReference type="Pfam" id="PF01979">
    <property type="entry name" value="Amidohydro_1"/>
    <property type="match status" value="1"/>
</dbReference>
<protein>
    <submittedName>
        <fullName evidence="2">Amidohydrolase family protein</fullName>
    </submittedName>
</protein>
<dbReference type="InterPro" id="IPR032466">
    <property type="entry name" value="Metal_Hydrolase"/>
</dbReference>
<name>A0ABP8VP16_9MICO</name>
<gene>
    <name evidence="2" type="ORF">GCM10025780_07690</name>
</gene>
<dbReference type="Gene3D" id="2.30.40.10">
    <property type="entry name" value="Urease, subunit C, domain 1"/>
    <property type="match status" value="1"/>
</dbReference>
<organism evidence="2 3">
    <name type="scientific">Frondihabitans cladoniiphilus</name>
    <dbReference type="NCBI Taxonomy" id="715785"/>
    <lineage>
        <taxon>Bacteria</taxon>
        <taxon>Bacillati</taxon>
        <taxon>Actinomycetota</taxon>
        <taxon>Actinomycetes</taxon>
        <taxon>Micrococcales</taxon>
        <taxon>Microbacteriaceae</taxon>
        <taxon>Frondihabitans</taxon>
    </lineage>
</organism>
<evidence type="ECO:0000313" key="2">
    <source>
        <dbReference type="EMBL" id="GAA4667794.1"/>
    </source>
</evidence>
<evidence type="ECO:0000313" key="3">
    <source>
        <dbReference type="Proteomes" id="UP001501295"/>
    </source>
</evidence>
<sequence length="430" mass="45895">MAGGTLYTGARIIRGDGSEPIDDGFLLVRDGLLESVGPMSEAPSDESLASVDLAGKTVMPTIVNPHGHIGYLKHGVTDAANFSRENVLDHLRRLSYYGVSVFQSLGTDRDDIEITIRNEQRDGTLDDPELALLLSAATGLAAPTPGSTNGGAFFAPEAILEVSSPDEARAAVRAVAAKRPDVIKFWVDSRDGTKEKLAPEVYAALIDEAHRHGLRAIAHIYELDDAKGVVAAGADGTAHMVRNPGPDQELLDMLVAKDVFVFTSMGIQRALPAGPGWLDDPTLLETVPVEDTSGVRAMMAAIPEEVDDRLREGYAVLERGLRDYLAAGVCVLLSADSGVMHQFIGYAEHRELEAMVVAGMPALDAITAATLRPAEMLGLHDRGSLVAGKRADLLILHDDPLTDITSTRRISSVVIGGTPLDRVAMRATWI</sequence>
<keyword evidence="3" id="KW-1185">Reference proteome</keyword>
<dbReference type="RefSeq" id="WP_345373388.1">
    <property type="nucleotide sequence ID" value="NZ_BAABLM010000001.1"/>
</dbReference>
<dbReference type="Gene3D" id="3.30.110.90">
    <property type="entry name" value="Amidohydrolase"/>
    <property type="match status" value="1"/>
</dbReference>
<dbReference type="InterPro" id="IPR011059">
    <property type="entry name" value="Metal-dep_hydrolase_composite"/>
</dbReference>
<dbReference type="PANTHER" id="PTHR43135:SF3">
    <property type="entry name" value="ALPHA-D-RIBOSE 1-METHYLPHOSPHONATE 5-TRIPHOSPHATE DIPHOSPHATASE"/>
    <property type="match status" value="1"/>
</dbReference>
<dbReference type="SUPFAM" id="SSF51556">
    <property type="entry name" value="Metallo-dependent hydrolases"/>
    <property type="match status" value="1"/>
</dbReference>
<comment type="caution">
    <text evidence="2">The sequence shown here is derived from an EMBL/GenBank/DDBJ whole genome shotgun (WGS) entry which is preliminary data.</text>
</comment>
<proteinExistence type="predicted"/>
<feature type="domain" description="Amidohydrolase-related" evidence="1">
    <location>
        <begin position="58"/>
        <end position="418"/>
    </location>
</feature>
<dbReference type="InterPro" id="IPR051781">
    <property type="entry name" value="Metallo-dep_Hydrolase"/>
</dbReference>
<dbReference type="EMBL" id="BAABLM010000001">
    <property type="protein sequence ID" value="GAA4667794.1"/>
    <property type="molecule type" value="Genomic_DNA"/>
</dbReference>
<accession>A0ABP8VP16</accession>
<dbReference type="SUPFAM" id="SSF51338">
    <property type="entry name" value="Composite domain of metallo-dependent hydrolases"/>
    <property type="match status" value="1"/>
</dbReference>